<dbReference type="GO" id="GO:0042773">
    <property type="term" value="P:ATP synthesis coupled electron transport"/>
    <property type="evidence" value="ECO:0007669"/>
    <property type="project" value="InterPro"/>
</dbReference>
<evidence type="ECO:0000256" key="9">
    <source>
        <dbReference type="ARBA" id="ARBA00022982"/>
    </source>
</evidence>
<keyword evidence="8" id="KW-1278">Translocase</keyword>
<keyword evidence="11" id="KW-0520">NAD</keyword>
<dbReference type="GO" id="GO:0005743">
    <property type="term" value="C:mitochondrial inner membrane"/>
    <property type="evidence" value="ECO:0007669"/>
    <property type="project" value="UniProtKB-SubCell"/>
</dbReference>
<evidence type="ECO:0000256" key="14">
    <source>
        <dbReference type="ARBA" id="ARBA00023136"/>
    </source>
</evidence>
<evidence type="ECO:0000256" key="3">
    <source>
        <dbReference type="ARBA" id="ARBA00021096"/>
    </source>
</evidence>
<reference evidence="20" key="1">
    <citation type="journal article" date="2017" name="Sci. Rep.">
        <title>Multiple introns in a deep-sea Annelid (Decemunciger: Ampharetidae) mitochondrial genome.</title>
        <authorList>
            <person name="Bernardino A.F."/>
            <person name="Li Y."/>
            <person name="Smith C.R."/>
            <person name="Halanych K.M."/>
        </authorList>
    </citation>
    <scope>NUCLEOTIDE SEQUENCE</scope>
    <source>
        <strain evidence="21">A33722</strain>
    </source>
</reference>
<accession>A0A220QMG6</accession>
<feature type="transmembrane region" description="Helical" evidence="17">
    <location>
        <begin position="245"/>
        <end position="267"/>
    </location>
</feature>
<dbReference type="PRINTS" id="PR01434">
    <property type="entry name" value="NADHDHGNASE5"/>
</dbReference>
<evidence type="ECO:0000256" key="12">
    <source>
        <dbReference type="ARBA" id="ARBA00023075"/>
    </source>
</evidence>
<feature type="transmembrane region" description="Helical" evidence="17">
    <location>
        <begin position="130"/>
        <end position="153"/>
    </location>
</feature>
<geneLocation type="mitochondrion" evidence="20"/>
<evidence type="ECO:0000256" key="16">
    <source>
        <dbReference type="ARBA" id="ARBA00049551"/>
    </source>
</evidence>
<dbReference type="Pfam" id="PF00361">
    <property type="entry name" value="Proton_antipo_M"/>
    <property type="match status" value="1"/>
</dbReference>
<evidence type="ECO:0000256" key="17">
    <source>
        <dbReference type="SAM" id="Phobius"/>
    </source>
</evidence>
<keyword evidence="12" id="KW-0830">Ubiquinone</keyword>
<evidence type="ECO:0000313" key="20">
    <source>
        <dbReference type="EMBL" id="ASK06210.1"/>
    </source>
</evidence>
<evidence type="ECO:0000256" key="10">
    <source>
        <dbReference type="ARBA" id="ARBA00022989"/>
    </source>
</evidence>
<proteinExistence type="predicted"/>
<dbReference type="EC" id="7.1.1.2" evidence="2"/>
<dbReference type="InterPro" id="IPR001750">
    <property type="entry name" value="ND/Mrp_TM"/>
</dbReference>
<keyword evidence="10 17" id="KW-1133">Transmembrane helix</keyword>
<feature type="transmembrane region" description="Helical" evidence="17">
    <location>
        <begin position="165"/>
        <end position="184"/>
    </location>
</feature>
<keyword evidence="4" id="KW-0813">Transport</keyword>
<feature type="transmembrane region" description="Helical" evidence="17">
    <location>
        <begin position="190"/>
        <end position="214"/>
    </location>
</feature>
<feature type="transmembrane region" description="Helical" evidence="17">
    <location>
        <begin position="504"/>
        <end position="521"/>
    </location>
</feature>
<evidence type="ECO:0000256" key="7">
    <source>
        <dbReference type="ARBA" id="ARBA00022792"/>
    </source>
</evidence>
<evidence type="ECO:0000259" key="19">
    <source>
        <dbReference type="Pfam" id="PF06455"/>
    </source>
</evidence>
<sequence>MISNNHVRFKKGINIPLYLSSNVMRFTVTYMHTEKLMWGRFNILVLLFVASMNMLIFFPSFFTLLMGWDGLGLTSFLLVIYYQNPKSLGAGMITALTNRMGDAMLLLGVALSLNTNNWLIINMWNSNFDLIIILLIMTAAMTKSAQLPFSSWLPAAMAAPTPVSALVHSSTLVTAGVFLLIRFHNYLCQIILFETMLLVMATMTMFMAAFAAMFECDLKKIIALSTLSQLSVMMTSLALGLPKLALFHLLTHALFKALLFICAGSFISMSAHNQDLRYFGNMMNQAPLTASCFTIGNMSLCGLPFLSGFYSKDLIIELMMFNTSNMIMLLIILMATGGTAMYSIRLSVFALFNSHMNLPFNNINDEDTNILQPILLLTSGAVIAGAIMNWAFYPFSTEAFLPINIKLIPLYLVVLGSFMTLMMNTSLSSSFSMLQFSPITHEAFCTMWFLSPLSTQLPLLLMKPAYLFLKSIDHGWLEMMSANGLMMTFSSFSRLTQPTQSKSITSVLTISVILAIGILSFK</sequence>
<evidence type="ECO:0000256" key="5">
    <source>
        <dbReference type="ARBA" id="ARBA00022660"/>
    </source>
</evidence>
<organism evidence="20">
    <name type="scientific">Decemunciger sp. AB-2017</name>
    <dbReference type="NCBI Taxonomy" id="1980157"/>
    <lineage>
        <taxon>Eukaryota</taxon>
        <taxon>Metazoa</taxon>
        <taxon>Spiralia</taxon>
        <taxon>Lophotrochozoa</taxon>
        <taxon>Annelida</taxon>
        <taxon>Polychaeta</taxon>
        <taxon>Sedentaria</taxon>
        <taxon>Canalipalpata</taxon>
        <taxon>Terebellida</taxon>
        <taxon>Terebelliformia</taxon>
        <taxon>Ampharetidae</taxon>
        <taxon>Decemunciger</taxon>
    </lineage>
</organism>
<name>A0A220QMG6_9ANNE</name>
<comment type="subcellular location">
    <subcellularLocation>
        <location evidence="1">Mitochondrion inner membrane</location>
        <topology evidence="1">Multi-pass membrane protein</topology>
    </subcellularLocation>
</comment>
<keyword evidence="5" id="KW-0679">Respiratory chain</keyword>
<evidence type="ECO:0000256" key="2">
    <source>
        <dbReference type="ARBA" id="ARBA00012944"/>
    </source>
</evidence>
<feature type="transmembrane region" description="Helical" evidence="17">
    <location>
        <begin position="399"/>
        <end position="422"/>
    </location>
</feature>
<evidence type="ECO:0000256" key="6">
    <source>
        <dbReference type="ARBA" id="ARBA00022692"/>
    </source>
</evidence>
<dbReference type="AlphaFoldDB" id="A0A220QMG6"/>
<dbReference type="EMBL" id="KY774370">
    <property type="protein sequence ID" value="ASK06197.1"/>
    <property type="molecule type" value="Genomic_DNA"/>
</dbReference>
<dbReference type="EMBL" id="KY774371">
    <property type="protein sequence ID" value="ASK06210.1"/>
    <property type="molecule type" value="Genomic_DNA"/>
</dbReference>
<dbReference type="PANTHER" id="PTHR42829:SF2">
    <property type="entry name" value="NADH-UBIQUINONE OXIDOREDUCTASE CHAIN 5"/>
    <property type="match status" value="1"/>
</dbReference>
<dbReference type="PANTHER" id="PTHR42829">
    <property type="entry name" value="NADH-UBIQUINONE OXIDOREDUCTASE CHAIN 5"/>
    <property type="match status" value="1"/>
</dbReference>
<feature type="domain" description="NADH dehydrogenase subunit 5 C-terminal" evidence="19">
    <location>
        <begin position="342"/>
        <end position="519"/>
    </location>
</feature>
<dbReference type="GO" id="GO:0015990">
    <property type="term" value="P:electron transport coupled proton transport"/>
    <property type="evidence" value="ECO:0007669"/>
    <property type="project" value="TreeGrafter"/>
</dbReference>
<evidence type="ECO:0000256" key="1">
    <source>
        <dbReference type="ARBA" id="ARBA00004448"/>
    </source>
</evidence>
<feature type="transmembrane region" description="Helical" evidence="17">
    <location>
        <begin position="373"/>
        <end position="393"/>
    </location>
</feature>
<evidence type="ECO:0000313" key="21">
    <source>
        <dbReference type="EMBL" id="ASK49901.1"/>
    </source>
</evidence>
<keyword evidence="13 20" id="KW-0496">Mitochondrion</keyword>
<evidence type="ECO:0000256" key="11">
    <source>
        <dbReference type="ARBA" id="ARBA00023027"/>
    </source>
</evidence>
<feature type="domain" description="NADH:quinone oxidoreductase/Mrp antiporter transmembrane" evidence="18">
    <location>
        <begin position="61"/>
        <end position="331"/>
    </location>
</feature>
<dbReference type="GO" id="GO:0008137">
    <property type="term" value="F:NADH dehydrogenase (ubiquinone) activity"/>
    <property type="evidence" value="ECO:0007669"/>
    <property type="project" value="UniProtKB-EC"/>
</dbReference>
<keyword evidence="9" id="KW-0249">Electron transport</keyword>
<dbReference type="InterPro" id="IPR010934">
    <property type="entry name" value="NADH_DH_su5_C"/>
</dbReference>
<evidence type="ECO:0000259" key="18">
    <source>
        <dbReference type="Pfam" id="PF00361"/>
    </source>
</evidence>
<keyword evidence="6 17" id="KW-0812">Transmembrane</keyword>
<feature type="transmembrane region" description="Helical" evidence="17">
    <location>
        <begin position="221"/>
        <end position="239"/>
    </location>
</feature>
<protein>
    <recommendedName>
        <fullName evidence="3">NADH-ubiquinone oxidoreductase chain 5</fullName>
        <ecNumber evidence="2">7.1.1.2</ecNumber>
    </recommendedName>
    <alternativeName>
        <fullName evidence="15">NADH dehydrogenase subunit 5</fullName>
    </alternativeName>
</protein>
<evidence type="ECO:0000256" key="13">
    <source>
        <dbReference type="ARBA" id="ARBA00023128"/>
    </source>
</evidence>
<comment type="catalytic activity">
    <reaction evidence="16">
        <text>a ubiquinone + NADH + 5 H(+)(in) = a ubiquinol + NAD(+) + 4 H(+)(out)</text>
        <dbReference type="Rhea" id="RHEA:29091"/>
        <dbReference type="Rhea" id="RHEA-COMP:9565"/>
        <dbReference type="Rhea" id="RHEA-COMP:9566"/>
        <dbReference type="ChEBI" id="CHEBI:15378"/>
        <dbReference type="ChEBI" id="CHEBI:16389"/>
        <dbReference type="ChEBI" id="CHEBI:17976"/>
        <dbReference type="ChEBI" id="CHEBI:57540"/>
        <dbReference type="ChEBI" id="CHEBI:57945"/>
        <dbReference type="EC" id="7.1.1.2"/>
    </reaction>
</comment>
<feature type="transmembrane region" description="Helical" evidence="17">
    <location>
        <begin position="41"/>
        <end position="58"/>
    </location>
</feature>
<dbReference type="InterPro" id="IPR003945">
    <property type="entry name" value="NU5C-like"/>
</dbReference>
<dbReference type="EMBL" id="KY972515">
    <property type="protein sequence ID" value="ASK49901.1"/>
    <property type="molecule type" value="Genomic_DNA"/>
</dbReference>
<evidence type="ECO:0000256" key="15">
    <source>
        <dbReference type="ARBA" id="ARBA00031027"/>
    </source>
</evidence>
<feature type="transmembrane region" description="Helical" evidence="17">
    <location>
        <begin position="326"/>
        <end position="352"/>
    </location>
</feature>
<feature type="transmembrane region" description="Helical" evidence="17">
    <location>
        <begin position="288"/>
        <end position="306"/>
    </location>
</feature>
<evidence type="ECO:0000256" key="8">
    <source>
        <dbReference type="ARBA" id="ARBA00022967"/>
    </source>
</evidence>
<keyword evidence="14 17" id="KW-0472">Membrane</keyword>
<dbReference type="GO" id="GO:0003954">
    <property type="term" value="F:NADH dehydrogenase activity"/>
    <property type="evidence" value="ECO:0007669"/>
    <property type="project" value="TreeGrafter"/>
</dbReference>
<keyword evidence="7" id="KW-0999">Mitochondrion inner membrane</keyword>
<gene>
    <name evidence="20" type="primary">ND5</name>
    <name evidence="21" type="synonym">NAD5</name>
    <name evidence="20" type="synonym">nad5</name>
</gene>
<dbReference type="Pfam" id="PF06455">
    <property type="entry name" value="NADH5_C"/>
    <property type="match status" value="1"/>
</dbReference>
<evidence type="ECO:0000256" key="4">
    <source>
        <dbReference type="ARBA" id="ARBA00022448"/>
    </source>
</evidence>